<keyword evidence="5" id="KW-0333">Golgi apparatus</keyword>
<dbReference type="GO" id="GO:0000938">
    <property type="term" value="C:GARP complex"/>
    <property type="evidence" value="ECO:0007669"/>
    <property type="project" value="EnsemblFungi"/>
</dbReference>
<dbReference type="GO" id="GO:0016239">
    <property type="term" value="P:positive regulation of macroautophagy"/>
    <property type="evidence" value="ECO:0007669"/>
    <property type="project" value="EnsemblFungi"/>
</dbReference>
<dbReference type="InParanoid" id="G8JQ26"/>
<dbReference type="OMA" id="IHVVMVE"/>
<dbReference type="PANTHER" id="PTHR14190">
    <property type="entry name" value="SUPPRESSOR OF ACTIN MUTATIONS 2/VACUOLAR PROTEIN SORTING 52"/>
    <property type="match status" value="1"/>
</dbReference>
<reference evidence="9" key="1">
    <citation type="journal article" date="2012" name="G3 (Bethesda)">
        <title>Pichia sorbitophila, an interspecies yeast hybrid reveals early steps of genome resolution following polyploidization.</title>
        <authorList>
            <person name="Leh Louis V."/>
            <person name="Despons L."/>
            <person name="Friedrich A."/>
            <person name="Martin T."/>
            <person name="Durrens P."/>
            <person name="Casaregola S."/>
            <person name="Neuveglise C."/>
            <person name="Fairhead C."/>
            <person name="Marck C."/>
            <person name="Cruz J.A."/>
            <person name="Straub M.L."/>
            <person name="Kugler V."/>
            <person name="Sacerdot C."/>
            <person name="Uzunov Z."/>
            <person name="Thierry A."/>
            <person name="Weiss S."/>
            <person name="Bleykasten C."/>
            <person name="De Montigny J."/>
            <person name="Jacques N."/>
            <person name="Jung P."/>
            <person name="Lemaire M."/>
            <person name="Mallet S."/>
            <person name="Morel G."/>
            <person name="Richard G.F."/>
            <person name="Sarkar A."/>
            <person name="Savel G."/>
            <person name="Schacherer J."/>
            <person name="Seret M.L."/>
            <person name="Talla E."/>
            <person name="Samson G."/>
            <person name="Jubin C."/>
            <person name="Poulain J."/>
            <person name="Vacherie B."/>
            <person name="Barbe V."/>
            <person name="Pelletier E."/>
            <person name="Sherman D.J."/>
            <person name="Westhof E."/>
            <person name="Weissenbach J."/>
            <person name="Baret P.V."/>
            <person name="Wincker P."/>
            <person name="Gaillardin C."/>
            <person name="Dujon B."/>
            <person name="Souciet J.L."/>
        </authorList>
    </citation>
    <scope>NUCLEOTIDE SEQUENCE [LARGE SCALE GENOMIC DNA]</scope>
    <source>
        <strain evidence="9">CBS 270.75 / DBVPG 7215 / KCTC 17166 / NRRL Y-17582</strain>
    </source>
</reference>
<dbReference type="GO" id="GO:0019905">
    <property type="term" value="F:syntaxin binding"/>
    <property type="evidence" value="ECO:0007669"/>
    <property type="project" value="TreeGrafter"/>
</dbReference>
<dbReference type="OrthoDB" id="19482at2759"/>
<dbReference type="GO" id="GO:0006623">
    <property type="term" value="P:protein targeting to vacuole"/>
    <property type="evidence" value="ECO:0007669"/>
    <property type="project" value="EnsemblFungi"/>
</dbReference>
<evidence type="ECO:0000256" key="4">
    <source>
        <dbReference type="ARBA" id="ARBA00022927"/>
    </source>
</evidence>
<dbReference type="GO" id="GO:0006896">
    <property type="term" value="P:Golgi to vacuole transport"/>
    <property type="evidence" value="ECO:0007669"/>
    <property type="project" value="EnsemblFungi"/>
</dbReference>
<dbReference type="GO" id="GO:0005829">
    <property type="term" value="C:cytosol"/>
    <property type="evidence" value="ECO:0007669"/>
    <property type="project" value="GOC"/>
</dbReference>
<dbReference type="STRING" id="931890.G8JQ26"/>
<dbReference type="InterPro" id="IPR048319">
    <property type="entry name" value="Vps52_CC"/>
</dbReference>
<sequence>MNSSSMDALAKALNLDELPESSNADPDPLGSFVTHAQNYKEFLVNSEMLEELESLDSRQKVLDGTLRDVIPPLQKYLDTFHLRLEVLTKDLNFIKGKSTELNQLLQENSNKLAKISPLVNDLVISPEIVKQVINGKLDSSFIECISYLNDKQAIYDQYKGKETPKDFIELCRILQTLKSFGIARSKKFIVMRIKRLRSTEPVPSQQIQKELLDVREIFQFISQNNLSLALELRQAYTYTIRWYYREFFARYIRSITILQFVNVTDHYALGQGLSNTSLSSSGTYLLGRSLFPGLNTSFNMDDAVNQYFQVDRRISILRQEDKTVMVSQIAENNHMQNYLEIGFKNLNLAILDNCTAEFTFLNEFFKLEGKNCQELRGLLEQIFKPTFEKAMHYTEQLIGSTYDLFGILICICLTHHLQYEAQKRKIPVIDDYLNGQLILLWPKFQRLVDFQCDNLRQVKITVTTAQFAGADKDPLVTPHELTVQFSKFLTSVLILSTSYHQLIDEKSEPLYNSITRIRNEFEVILQKCSKKTRQPEKFLVLNYMYLLNALQQKAGVMNQEGTQPLILIDTRNRLNHLVELNSQN</sequence>
<proteinExistence type="inferred from homology"/>
<evidence type="ECO:0000313" key="8">
    <source>
        <dbReference type="EMBL" id="AET38489.1"/>
    </source>
</evidence>
<keyword evidence="4" id="KW-0653">Protein transport</keyword>
<evidence type="ECO:0000256" key="5">
    <source>
        <dbReference type="ARBA" id="ARBA00023034"/>
    </source>
</evidence>
<gene>
    <name evidence="8" type="ordered locus">Ecym_2791</name>
</gene>
<feature type="domain" description="Vps52 coiled-coil" evidence="6">
    <location>
        <begin position="66"/>
        <end position="221"/>
    </location>
</feature>
<dbReference type="InterPro" id="IPR048361">
    <property type="entry name" value="Vps52_C"/>
</dbReference>
<dbReference type="InterPro" id="IPR007258">
    <property type="entry name" value="Vps52"/>
</dbReference>
<comment type="subcellular location">
    <subcellularLocation>
        <location evidence="1">Golgi apparatus</location>
        <location evidence="1">trans-Golgi network</location>
    </subcellularLocation>
</comment>
<dbReference type="HOGENOM" id="CLU_010797_1_0_1"/>
<keyword evidence="3" id="KW-0813">Transport</keyword>
<evidence type="ECO:0000259" key="6">
    <source>
        <dbReference type="Pfam" id="PF04129"/>
    </source>
</evidence>
<feature type="domain" description="Vps52 C-terminal" evidence="7">
    <location>
        <begin position="239"/>
        <end position="559"/>
    </location>
</feature>
<dbReference type="AlphaFoldDB" id="G8JQ26"/>
<evidence type="ECO:0000313" key="9">
    <source>
        <dbReference type="Proteomes" id="UP000006790"/>
    </source>
</evidence>
<evidence type="ECO:0000256" key="1">
    <source>
        <dbReference type="ARBA" id="ARBA00004601"/>
    </source>
</evidence>
<evidence type="ECO:0000256" key="3">
    <source>
        <dbReference type="ARBA" id="ARBA00022448"/>
    </source>
</evidence>
<evidence type="ECO:0000256" key="2">
    <source>
        <dbReference type="ARBA" id="ARBA00008180"/>
    </source>
</evidence>
<name>G8JQ26_ERECY</name>
<dbReference type="RefSeq" id="XP_003645306.1">
    <property type="nucleotide sequence ID" value="XM_003645258.1"/>
</dbReference>
<dbReference type="PANTHER" id="PTHR14190:SF7">
    <property type="entry name" value="VACUOLAR PROTEIN SORTING-ASSOCIATED PROTEIN 52 HOMOLOG"/>
    <property type="match status" value="1"/>
</dbReference>
<keyword evidence="9" id="KW-1185">Reference proteome</keyword>
<dbReference type="FunCoup" id="G8JQ26">
    <property type="interactions" value="835"/>
</dbReference>
<accession>G8JQ26</accession>
<dbReference type="GO" id="GO:0090156">
    <property type="term" value="P:intracellular sphingolipid homeostasis"/>
    <property type="evidence" value="ECO:0007669"/>
    <property type="project" value="EnsemblFungi"/>
</dbReference>
<dbReference type="Pfam" id="PF04129">
    <property type="entry name" value="Vps52_CC"/>
    <property type="match status" value="1"/>
</dbReference>
<dbReference type="Pfam" id="PF20655">
    <property type="entry name" value="Vps52_C"/>
    <property type="match status" value="1"/>
</dbReference>
<dbReference type="GO" id="GO:0032456">
    <property type="term" value="P:endocytic recycling"/>
    <property type="evidence" value="ECO:0007669"/>
    <property type="project" value="TreeGrafter"/>
</dbReference>
<dbReference type="GO" id="GO:0030029">
    <property type="term" value="P:actin filament-based process"/>
    <property type="evidence" value="ECO:0007669"/>
    <property type="project" value="EnsemblFungi"/>
</dbReference>
<dbReference type="GO" id="GO:0042147">
    <property type="term" value="P:retrograde transport, endosome to Golgi"/>
    <property type="evidence" value="ECO:0007669"/>
    <property type="project" value="EnsemblFungi"/>
</dbReference>
<dbReference type="EMBL" id="CP002498">
    <property type="protein sequence ID" value="AET38489.1"/>
    <property type="molecule type" value="Genomic_DNA"/>
</dbReference>
<evidence type="ECO:0008006" key="10">
    <source>
        <dbReference type="Google" id="ProtNLM"/>
    </source>
</evidence>
<dbReference type="eggNOG" id="KOG1961">
    <property type="taxonomic scope" value="Eukaryota"/>
</dbReference>
<dbReference type="KEGG" id="erc:Ecym_2791"/>
<dbReference type="Proteomes" id="UP000006790">
    <property type="component" value="Chromosome 2"/>
</dbReference>
<comment type="similarity">
    <text evidence="2">Belongs to the VPS52 family.</text>
</comment>
<organism evidence="8 9">
    <name type="scientific">Eremothecium cymbalariae (strain CBS 270.75 / DBVPG 7215 / KCTC 17166 / NRRL Y-17582)</name>
    <name type="common">Yeast</name>
    <dbReference type="NCBI Taxonomy" id="931890"/>
    <lineage>
        <taxon>Eukaryota</taxon>
        <taxon>Fungi</taxon>
        <taxon>Dikarya</taxon>
        <taxon>Ascomycota</taxon>
        <taxon>Saccharomycotina</taxon>
        <taxon>Saccharomycetes</taxon>
        <taxon>Saccharomycetales</taxon>
        <taxon>Saccharomycetaceae</taxon>
        <taxon>Eremothecium</taxon>
    </lineage>
</organism>
<evidence type="ECO:0000259" key="7">
    <source>
        <dbReference type="Pfam" id="PF20655"/>
    </source>
</evidence>
<protein>
    <recommendedName>
        <fullName evidence="10">Vacuolar protein sorting-associated protein 52</fullName>
    </recommendedName>
</protein>
<dbReference type="GeneID" id="11468526"/>